<dbReference type="Proteomes" id="UP000293347">
    <property type="component" value="Unassembled WGS sequence"/>
</dbReference>
<dbReference type="SUPFAM" id="SSF117074">
    <property type="entry name" value="Hypothetical protein PA1324"/>
    <property type="match status" value="1"/>
</dbReference>
<evidence type="ECO:0000313" key="2">
    <source>
        <dbReference type="Proteomes" id="UP000293347"/>
    </source>
</evidence>
<accession>A0A4R0NDZ7</accession>
<protein>
    <recommendedName>
        <fullName evidence="3">SdrD B-like protein</fullName>
    </recommendedName>
</protein>
<dbReference type="EMBL" id="SJSL01000011">
    <property type="protein sequence ID" value="TCC96754.1"/>
    <property type="molecule type" value="Genomic_DNA"/>
</dbReference>
<dbReference type="OrthoDB" id="908824at2"/>
<reference evidence="1 2" key="1">
    <citation type="submission" date="2019-02" db="EMBL/GenBank/DDBJ databases">
        <title>Pedobacter sp. RP-1-14 sp. nov., isolated from Arctic soil.</title>
        <authorList>
            <person name="Dahal R.H."/>
        </authorList>
    </citation>
    <scope>NUCLEOTIDE SEQUENCE [LARGE SCALE GENOMIC DNA]</scope>
    <source>
        <strain evidence="1 2">RP-1-14</strain>
    </source>
</reference>
<keyword evidence="2" id="KW-1185">Reference proteome</keyword>
<proteinExistence type="predicted"/>
<evidence type="ECO:0000313" key="1">
    <source>
        <dbReference type="EMBL" id="TCC96754.1"/>
    </source>
</evidence>
<name>A0A4R0NDZ7_9SPHI</name>
<evidence type="ECO:0008006" key="3">
    <source>
        <dbReference type="Google" id="ProtNLM"/>
    </source>
</evidence>
<gene>
    <name evidence="1" type="ORF">EZ437_21235</name>
</gene>
<sequence>MLTIIILTVLQGAAMAQLKNDVSINFIEKTLTGGNQELINLTVKVTNNSSKVLVATAKITHDEDLELISRASRIIRLNPGDSLFLPTKLFISNKAQSAREYLVNAVLTDTAKTTISSDICKLQVIMKKNVTFFAQVNNILLQNMTDSIKIPIRVQNQGNTTQKISLVINYPNAVETGDFEKAILLTIPAGGDTLIYSSRPVNRKMFGNEGFDITIAGLYANGELFEANYVRVQNAKSNRQFEERGMNNNRDNNSFSLGSQGLGSPNELYQLTGRGTLNLPQGNMAYNVDLTAYKNSSFSPTMLRNTYLGYEAHNMGLKAGNINKSLDLNIMGKGGEFYVADTTNDNRYEGGYVKNSVNLLGERFQNLFSSGEAAWGSFSHQTKRWNFKSGAIYQNNNFLKTTNFLIHNQFGLNGKKFQYSGSINGGRIDHVLNGPVSNYGFAGSLDFAGSFDKLTISSTNFVSTKYYPGSRQGATNLAERIMYRGNSVSTWASVDYYNYAPASIGMLSLFNASFKTLSAEIGFSHKLFNKFTISISPNYKTETNNAIVLNSQLNSSASLQSWNVNATINIPISEHQYMSVNTQNGYYNSSMDSKKQFHTRLNANYNYRFFNLNMSVQQGSFYVGEAVNNFIEKRAKQSTVNISPTLQHTFFKGKLRAEGGFNYFSDNSFGKNMQLNCRTEYEILPKLQLFGSVNSNTYMSAIGEYRSDVFEIGITKKLKGSKIGSRNGTLQVLMFKDVNQNGIYDATDSVASNFLVYVNDVAFISGKDGTINYKNLPQGEYRISVPKIKGWYAPDQKINFEKKQRIEIPLQKTGTLKGTISYDYNEFSYEIGQQKEGLAITAMGENGQSYLTRTNTDGSYIFFIPTGKYTIRINTENLPPEIENLQGDQQTEIISGEIKSVNLILNVKQRKIETKRFSSPSLRK</sequence>
<dbReference type="RefSeq" id="WP_131598146.1">
    <property type="nucleotide sequence ID" value="NZ_SJSL01000011.1"/>
</dbReference>
<organism evidence="1 2">
    <name type="scientific">Pedobacter psychroterrae</name>
    <dbReference type="NCBI Taxonomy" id="2530453"/>
    <lineage>
        <taxon>Bacteria</taxon>
        <taxon>Pseudomonadati</taxon>
        <taxon>Bacteroidota</taxon>
        <taxon>Sphingobacteriia</taxon>
        <taxon>Sphingobacteriales</taxon>
        <taxon>Sphingobacteriaceae</taxon>
        <taxon>Pedobacter</taxon>
    </lineage>
</organism>
<dbReference type="AlphaFoldDB" id="A0A4R0NDZ7"/>
<comment type="caution">
    <text evidence="1">The sequence shown here is derived from an EMBL/GenBank/DDBJ whole genome shotgun (WGS) entry which is preliminary data.</text>
</comment>